<reference evidence="3" key="2">
    <citation type="submission" date="2025-08" db="UniProtKB">
        <authorList>
            <consortium name="RefSeq"/>
        </authorList>
    </citation>
    <scope>IDENTIFICATION</scope>
    <source>
        <tissue evidence="3">Leaf</tissue>
    </source>
</reference>
<name>A0ABM0VLA5_CAMSA</name>
<keyword evidence="2" id="KW-1185">Reference proteome</keyword>
<evidence type="ECO:0000256" key="1">
    <source>
        <dbReference type="SAM" id="MobiDB-lite"/>
    </source>
</evidence>
<evidence type="ECO:0000313" key="2">
    <source>
        <dbReference type="Proteomes" id="UP000694864"/>
    </source>
</evidence>
<feature type="compositionally biased region" description="Basic residues" evidence="1">
    <location>
        <begin position="239"/>
        <end position="252"/>
    </location>
</feature>
<proteinExistence type="predicted"/>
<organism evidence="2 3">
    <name type="scientific">Camelina sativa</name>
    <name type="common">False flax</name>
    <name type="synonym">Myagrum sativum</name>
    <dbReference type="NCBI Taxonomy" id="90675"/>
    <lineage>
        <taxon>Eukaryota</taxon>
        <taxon>Viridiplantae</taxon>
        <taxon>Streptophyta</taxon>
        <taxon>Embryophyta</taxon>
        <taxon>Tracheophyta</taxon>
        <taxon>Spermatophyta</taxon>
        <taxon>Magnoliopsida</taxon>
        <taxon>eudicotyledons</taxon>
        <taxon>Gunneridae</taxon>
        <taxon>Pentapetalae</taxon>
        <taxon>rosids</taxon>
        <taxon>malvids</taxon>
        <taxon>Brassicales</taxon>
        <taxon>Brassicaceae</taxon>
        <taxon>Camelineae</taxon>
        <taxon>Camelina</taxon>
    </lineage>
</organism>
<dbReference type="PANTHER" id="PTHR35986:SF1">
    <property type="entry name" value="OS10G0430800 PROTEIN"/>
    <property type="match status" value="1"/>
</dbReference>
<accession>A0ABM0VLA5</accession>
<dbReference type="RefSeq" id="XP_010457927.1">
    <property type="nucleotide sequence ID" value="XM_010459625.2"/>
</dbReference>
<sequence length="252" mass="28064">MAMATLDQLHYNLLRKPEQEKITPEELSVINSCYLKALWTAGFASGVVGGLTWLVTKKLIAGRVFERRCLAGGVACGSFPTTWDRASSKVAVTYLDRILSQEYGTRMQKELANVLVRYNEGEAWRWQLMSKHFYTEAVYGDEGGKPQMRWRSRTTFTEIVASSYNDTKSQKNHSGLPNRGGISNGFDASKTKPMLQNSRDGEMVEEDALDIVFGGPEPTESSIPAAPVISSKGSGGKTQTRKQKRAQRRQET</sequence>
<evidence type="ECO:0000313" key="3">
    <source>
        <dbReference type="RefSeq" id="XP_010457927.1"/>
    </source>
</evidence>
<feature type="region of interest" description="Disordered" evidence="1">
    <location>
        <begin position="164"/>
        <end position="252"/>
    </location>
</feature>
<dbReference type="Proteomes" id="UP000694864">
    <property type="component" value="Chromosome 14"/>
</dbReference>
<dbReference type="GeneID" id="104739317"/>
<dbReference type="PANTHER" id="PTHR35986">
    <property type="entry name" value="EXPRESSED PROTEIN"/>
    <property type="match status" value="1"/>
</dbReference>
<reference evidence="2" key="1">
    <citation type="journal article" date="2014" name="Nat. Commun.">
        <title>The emerging biofuel crop Camelina sativa retains a highly undifferentiated hexaploid genome structure.</title>
        <authorList>
            <person name="Kagale S."/>
            <person name="Koh C."/>
            <person name="Nixon J."/>
            <person name="Bollina V."/>
            <person name="Clarke W.E."/>
            <person name="Tuteja R."/>
            <person name="Spillane C."/>
            <person name="Robinson S.J."/>
            <person name="Links M.G."/>
            <person name="Clarke C."/>
            <person name="Higgins E.E."/>
            <person name="Huebert T."/>
            <person name="Sharpe A.G."/>
            <person name="Parkin I.A."/>
        </authorList>
    </citation>
    <scope>NUCLEOTIDE SEQUENCE [LARGE SCALE GENOMIC DNA]</scope>
    <source>
        <strain evidence="2">cv. DH55</strain>
    </source>
</reference>
<gene>
    <name evidence="3" type="primary">LOC104739317</name>
</gene>
<feature type="compositionally biased region" description="Polar residues" evidence="1">
    <location>
        <begin position="164"/>
        <end position="175"/>
    </location>
</feature>
<protein>
    <submittedName>
        <fullName evidence="3">Uncharacterized protein LOC104739317</fullName>
    </submittedName>
</protein>